<dbReference type="InterPro" id="IPR013761">
    <property type="entry name" value="SAM/pointed_sf"/>
</dbReference>
<gene>
    <name evidence="8" type="primary">LOC100900546</name>
</gene>
<accession>A0AAJ7WIP6</accession>
<dbReference type="InterPro" id="IPR021151">
    <property type="entry name" value="GINS_A"/>
</dbReference>
<dbReference type="PANTHER" id="PTHR21206:SF0">
    <property type="entry name" value="DNA REPLICATION COMPLEX GINS PROTEIN SLD5"/>
    <property type="match status" value="1"/>
</dbReference>
<dbReference type="InterPro" id="IPR036224">
    <property type="entry name" value="GINS_bundle-like_dom_sf"/>
</dbReference>
<dbReference type="Pfam" id="PF05916">
    <property type="entry name" value="Sld5"/>
    <property type="match status" value="1"/>
</dbReference>
<dbReference type="CDD" id="cd11711">
    <property type="entry name" value="GINS_A_Sld5"/>
    <property type="match status" value="1"/>
</dbReference>
<organism evidence="7 8">
    <name type="scientific">Galendromus occidentalis</name>
    <name type="common">western predatory mite</name>
    <dbReference type="NCBI Taxonomy" id="34638"/>
    <lineage>
        <taxon>Eukaryota</taxon>
        <taxon>Metazoa</taxon>
        <taxon>Ecdysozoa</taxon>
        <taxon>Arthropoda</taxon>
        <taxon>Chelicerata</taxon>
        <taxon>Arachnida</taxon>
        <taxon>Acari</taxon>
        <taxon>Parasitiformes</taxon>
        <taxon>Mesostigmata</taxon>
        <taxon>Gamasina</taxon>
        <taxon>Phytoseioidea</taxon>
        <taxon>Phytoseiidae</taxon>
        <taxon>Typhlodrominae</taxon>
        <taxon>Galendromus</taxon>
    </lineage>
</organism>
<evidence type="ECO:0000256" key="2">
    <source>
        <dbReference type="ARBA" id="ARBA00022705"/>
    </source>
</evidence>
<keyword evidence="2" id="KW-0235">DNA replication</keyword>
<evidence type="ECO:0000256" key="4">
    <source>
        <dbReference type="ARBA" id="ARBA00030869"/>
    </source>
</evidence>
<feature type="region of interest" description="Disordered" evidence="5">
    <location>
        <begin position="185"/>
        <end position="204"/>
    </location>
</feature>
<evidence type="ECO:0000313" key="7">
    <source>
        <dbReference type="Proteomes" id="UP000694867"/>
    </source>
</evidence>
<dbReference type="GO" id="GO:0000727">
    <property type="term" value="P:double-strand break repair via break-induced replication"/>
    <property type="evidence" value="ECO:0007669"/>
    <property type="project" value="TreeGrafter"/>
</dbReference>
<dbReference type="GO" id="GO:0000811">
    <property type="term" value="C:GINS complex"/>
    <property type="evidence" value="ECO:0007669"/>
    <property type="project" value="TreeGrafter"/>
</dbReference>
<dbReference type="Proteomes" id="UP000694867">
    <property type="component" value="Unplaced"/>
</dbReference>
<dbReference type="PANTHER" id="PTHR21206">
    <property type="entry name" value="SLD5 PROTEIN"/>
    <property type="match status" value="1"/>
</dbReference>
<name>A0AAJ7WIP6_9ACAR</name>
<keyword evidence="3" id="KW-0539">Nucleus</keyword>
<dbReference type="GeneID" id="100900546"/>
<dbReference type="PROSITE" id="PS50105">
    <property type="entry name" value="SAM_DOMAIN"/>
    <property type="match status" value="1"/>
</dbReference>
<dbReference type="InterPro" id="IPR001660">
    <property type="entry name" value="SAM"/>
</dbReference>
<feature type="compositionally biased region" description="Polar residues" evidence="5">
    <location>
        <begin position="185"/>
        <end position="199"/>
    </location>
</feature>
<dbReference type="CDD" id="cd09510">
    <property type="entry name" value="SAM_aveugle-like"/>
    <property type="match status" value="1"/>
</dbReference>
<dbReference type="GO" id="GO:0006261">
    <property type="term" value="P:DNA-templated DNA replication"/>
    <property type="evidence" value="ECO:0007669"/>
    <property type="project" value="InterPro"/>
</dbReference>
<dbReference type="Gene3D" id="1.20.58.1030">
    <property type="match status" value="1"/>
</dbReference>
<dbReference type="InterPro" id="IPR039144">
    <property type="entry name" value="Aveugle-like_SAM_dom"/>
</dbReference>
<dbReference type="RefSeq" id="XP_028967413.1">
    <property type="nucleotide sequence ID" value="XM_029111580.1"/>
</dbReference>
<evidence type="ECO:0000256" key="5">
    <source>
        <dbReference type="SAM" id="MobiDB-lite"/>
    </source>
</evidence>
<evidence type="ECO:0000256" key="3">
    <source>
        <dbReference type="ARBA" id="ARBA00023242"/>
    </source>
</evidence>
<proteinExistence type="predicted"/>
<dbReference type="AlphaFoldDB" id="A0AAJ7WIP6"/>
<dbReference type="SMART" id="SM00454">
    <property type="entry name" value="SAM"/>
    <property type="match status" value="1"/>
</dbReference>
<dbReference type="SUPFAM" id="SSF47769">
    <property type="entry name" value="SAM/Pointed domain"/>
    <property type="match status" value="1"/>
</dbReference>
<reference evidence="8" key="1">
    <citation type="submission" date="2025-08" db="UniProtKB">
        <authorList>
            <consortium name="RefSeq"/>
        </authorList>
    </citation>
    <scope>IDENTIFICATION</scope>
</reference>
<dbReference type="Gene3D" id="1.10.150.50">
    <property type="entry name" value="Transcription Factor, Ets-1"/>
    <property type="match status" value="1"/>
</dbReference>
<sequence length="303" mass="34612">MSDNSDNEVEELSSAAQVAQRFQEWWISERNCPVLLPYQGELVDCLLDQLDHMRQGLAQLKASDLRAGLHRLEVERIQYLINDYLRSRLKKIHKFLPQRPAPDMNVLLSDQERTFIDDVVNATFKHFHASALSQMPTGMQQLSLPERAEERDHYVFCRVKKAAPGVMVDADSIVDFDVAKSSQSAGHLLGSNTSSQASTNDDELRKKTPVPVVLWKNADVMRWLKRCCADQHTMYAHLFLEHDITGRSLVRMNECSLEKMGITNPDHKSELFREILKLKLKSDILEIKDLERAGADQSRPSSN</sequence>
<keyword evidence="7" id="KW-1185">Reference proteome</keyword>
<evidence type="ECO:0000256" key="1">
    <source>
        <dbReference type="ARBA" id="ARBA00004123"/>
    </source>
</evidence>
<dbReference type="SUPFAM" id="SSF158573">
    <property type="entry name" value="GINS helical bundle-like"/>
    <property type="match status" value="1"/>
</dbReference>
<dbReference type="InterPro" id="IPR038749">
    <property type="entry name" value="Sld5_GINS_A"/>
</dbReference>
<dbReference type="KEGG" id="goe:100900546"/>
<evidence type="ECO:0000313" key="8">
    <source>
        <dbReference type="RefSeq" id="XP_028967413.1"/>
    </source>
</evidence>
<comment type="subcellular location">
    <subcellularLocation>
        <location evidence="1">Nucleus</location>
    </subcellularLocation>
</comment>
<dbReference type="InterPro" id="IPR008591">
    <property type="entry name" value="GINS_Sld5"/>
</dbReference>
<dbReference type="Pfam" id="PF07647">
    <property type="entry name" value="SAM_2"/>
    <property type="match status" value="1"/>
</dbReference>
<feature type="domain" description="SAM" evidence="6">
    <location>
        <begin position="215"/>
        <end position="281"/>
    </location>
</feature>
<evidence type="ECO:0000259" key="6">
    <source>
        <dbReference type="PROSITE" id="PS50105"/>
    </source>
</evidence>
<protein>
    <recommendedName>
        <fullName evidence="4">GINS complex subunit 4</fullName>
    </recommendedName>
</protein>